<feature type="non-terminal residue" evidence="1">
    <location>
        <position position="1"/>
    </location>
</feature>
<evidence type="ECO:0000313" key="1">
    <source>
        <dbReference type="EMBL" id="GAI35400.1"/>
    </source>
</evidence>
<comment type="caution">
    <text evidence="1">The sequence shown here is derived from an EMBL/GenBank/DDBJ whole genome shotgun (WGS) entry which is preliminary data.</text>
</comment>
<sequence length="68" mass="7691">ELMALQSRLSEATPESLEQSKRDIFEQCAEIARKTDVYPVGYAAIADDGRIFVTEPWFESKAEHSEAE</sequence>
<protein>
    <submittedName>
        <fullName evidence="1">Uncharacterized protein</fullName>
    </submittedName>
</protein>
<dbReference type="EMBL" id="BARV01025954">
    <property type="protein sequence ID" value="GAI35400.1"/>
    <property type="molecule type" value="Genomic_DNA"/>
</dbReference>
<gene>
    <name evidence="1" type="ORF">S06H3_42021</name>
</gene>
<proteinExistence type="predicted"/>
<organism evidence="1">
    <name type="scientific">marine sediment metagenome</name>
    <dbReference type="NCBI Taxonomy" id="412755"/>
    <lineage>
        <taxon>unclassified sequences</taxon>
        <taxon>metagenomes</taxon>
        <taxon>ecological metagenomes</taxon>
    </lineage>
</organism>
<name>X1P8Q1_9ZZZZ</name>
<accession>X1P8Q1</accession>
<reference evidence="1" key="1">
    <citation type="journal article" date="2014" name="Front. Microbiol.">
        <title>High frequency of phylogenetically diverse reductive dehalogenase-homologous genes in deep subseafloor sedimentary metagenomes.</title>
        <authorList>
            <person name="Kawai M."/>
            <person name="Futagami T."/>
            <person name="Toyoda A."/>
            <person name="Takaki Y."/>
            <person name="Nishi S."/>
            <person name="Hori S."/>
            <person name="Arai W."/>
            <person name="Tsubouchi T."/>
            <person name="Morono Y."/>
            <person name="Uchiyama I."/>
            <person name="Ito T."/>
            <person name="Fujiyama A."/>
            <person name="Inagaki F."/>
            <person name="Takami H."/>
        </authorList>
    </citation>
    <scope>NUCLEOTIDE SEQUENCE</scope>
    <source>
        <strain evidence="1">Expedition CK06-06</strain>
    </source>
</reference>
<dbReference type="AlphaFoldDB" id="X1P8Q1"/>